<feature type="transmembrane region" description="Helical" evidence="7">
    <location>
        <begin position="188"/>
        <end position="207"/>
    </location>
</feature>
<comment type="subcellular location">
    <subcellularLocation>
        <location evidence="1">Cell membrane</location>
        <topology evidence="1">Multi-pass membrane protein</topology>
    </subcellularLocation>
</comment>
<dbReference type="PIRSF" id="PIRSF006324">
    <property type="entry name" value="LeuE"/>
    <property type="match status" value="1"/>
</dbReference>
<dbReference type="GO" id="GO:0042970">
    <property type="term" value="F:homoserine transmembrane transporter activity"/>
    <property type="evidence" value="ECO:0007669"/>
    <property type="project" value="TreeGrafter"/>
</dbReference>
<dbReference type="Proteomes" id="UP000002012">
    <property type="component" value="Chromosome"/>
</dbReference>
<evidence type="ECO:0000256" key="7">
    <source>
        <dbReference type="SAM" id="Phobius"/>
    </source>
</evidence>
<sequence>MDYQILIVYSVVSFFYIISPGPAIFLAITNGMTADMKIVAMSSLGNILGLFLLSAVSISGLGALLLASSALFAVTKLVGAAYLIYLGVKQLRNGKHGLTADFDASAKKARSSFSYFKEGFFLASTNPKPILFFAALFPQFLNLKISVLPQFFVMTVIFMFFSFISLCSYGYVSKSAGMFINNRKNIVWFHRITGGIFITMGLGILRLKRIQQ</sequence>
<dbReference type="Pfam" id="PF01810">
    <property type="entry name" value="LysE"/>
    <property type="match status" value="1"/>
</dbReference>
<feature type="transmembrane region" description="Helical" evidence="7">
    <location>
        <begin position="6"/>
        <end position="26"/>
    </location>
</feature>
<dbReference type="KEGG" id="dap:Dacet_1944"/>
<dbReference type="PANTHER" id="PTHR30086:SF14">
    <property type="entry name" value="HOMOSERINE_HOMOSERINE LACTONE EFFLUX PROTEIN"/>
    <property type="match status" value="1"/>
</dbReference>
<keyword evidence="5 7" id="KW-1133">Transmembrane helix</keyword>
<protein>
    <submittedName>
        <fullName evidence="8">Lysine exporter protein (LYSE/YGGA)</fullName>
    </submittedName>
</protein>
<evidence type="ECO:0000256" key="1">
    <source>
        <dbReference type="ARBA" id="ARBA00004651"/>
    </source>
</evidence>
<dbReference type="HOGENOM" id="CLU_079569_2_3_0"/>
<keyword evidence="3" id="KW-1003">Cell membrane</keyword>
<organism evidence="8 9">
    <name type="scientific">Denitrovibrio acetiphilus (strain DSM 12809 / NBRC 114555 / N2460)</name>
    <dbReference type="NCBI Taxonomy" id="522772"/>
    <lineage>
        <taxon>Bacteria</taxon>
        <taxon>Pseudomonadati</taxon>
        <taxon>Deferribacterota</taxon>
        <taxon>Deferribacteres</taxon>
        <taxon>Deferribacterales</taxon>
        <taxon>Geovibrionaceae</taxon>
        <taxon>Denitrovibrio</taxon>
    </lineage>
</organism>
<dbReference type="RefSeq" id="WP_013011217.1">
    <property type="nucleotide sequence ID" value="NC_013943.1"/>
</dbReference>
<feature type="transmembrane region" description="Helical" evidence="7">
    <location>
        <begin position="64"/>
        <end position="88"/>
    </location>
</feature>
<dbReference type="eggNOG" id="COG1280">
    <property type="taxonomic scope" value="Bacteria"/>
</dbReference>
<dbReference type="PaxDb" id="522772-Dacet_1944"/>
<dbReference type="PANTHER" id="PTHR30086">
    <property type="entry name" value="ARGININE EXPORTER PROTEIN ARGO"/>
    <property type="match status" value="1"/>
</dbReference>
<accession>D4H144</accession>
<dbReference type="OrthoDB" id="9784202at2"/>
<dbReference type="STRING" id="522772.Dacet_1944"/>
<evidence type="ECO:0000256" key="3">
    <source>
        <dbReference type="ARBA" id="ARBA00022475"/>
    </source>
</evidence>
<evidence type="ECO:0000256" key="4">
    <source>
        <dbReference type="ARBA" id="ARBA00022692"/>
    </source>
</evidence>
<evidence type="ECO:0000256" key="6">
    <source>
        <dbReference type="ARBA" id="ARBA00023136"/>
    </source>
</evidence>
<name>D4H144_DENA2</name>
<feature type="transmembrane region" description="Helical" evidence="7">
    <location>
        <begin position="38"/>
        <end position="58"/>
    </location>
</feature>
<dbReference type="GO" id="GO:0005886">
    <property type="term" value="C:plasma membrane"/>
    <property type="evidence" value="ECO:0007669"/>
    <property type="project" value="UniProtKB-SubCell"/>
</dbReference>
<dbReference type="EMBL" id="CP001968">
    <property type="protein sequence ID" value="ADD68707.1"/>
    <property type="molecule type" value="Genomic_DNA"/>
</dbReference>
<comment type="similarity">
    <text evidence="2">Belongs to the Rht family.</text>
</comment>
<evidence type="ECO:0000256" key="2">
    <source>
        <dbReference type="ARBA" id="ARBA00007928"/>
    </source>
</evidence>
<dbReference type="AlphaFoldDB" id="D4H144"/>
<keyword evidence="4 7" id="KW-0812">Transmembrane</keyword>
<evidence type="ECO:0000313" key="8">
    <source>
        <dbReference type="EMBL" id="ADD68707.1"/>
    </source>
</evidence>
<keyword evidence="9" id="KW-1185">Reference proteome</keyword>
<gene>
    <name evidence="8" type="ordered locus">Dacet_1944</name>
</gene>
<feature type="transmembrane region" description="Helical" evidence="7">
    <location>
        <begin position="151"/>
        <end position="172"/>
    </location>
</feature>
<reference evidence="8 9" key="1">
    <citation type="journal article" date="2010" name="Stand. Genomic Sci.">
        <title>Complete genome sequence of Denitrovibrio acetiphilus type strain (N2460).</title>
        <authorList>
            <person name="Kiss H."/>
            <person name="Lang E."/>
            <person name="Lapidus A."/>
            <person name="Copeland A."/>
            <person name="Nolan M."/>
            <person name="Glavina Del Rio T."/>
            <person name="Chen F."/>
            <person name="Lucas S."/>
            <person name="Tice H."/>
            <person name="Cheng J.F."/>
            <person name="Han C."/>
            <person name="Goodwin L."/>
            <person name="Pitluck S."/>
            <person name="Liolios K."/>
            <person name="Pati A."/>
            <person name="Ivanova N."/>
            <person name="Mavromatis K."/>
            <person name="Chen A."/>
            <person name="Palaniappan K."/>
            <person name="Land M."/>
            <person name="Hauser L."/>
            <person name="Chang Y.J."/>
            <person name="Jeffries C.D."/>
            <person name="Detter J.C."/>
            <person name="Brettin T."/>
            <person name="Spring S."/>
            <person name="Rohde M."/>
            <person name="Goker M."/>
            <person name="Woyke T."/>
            <person name="Bristow J."/>
            <person name="Eisen J.A."/>
            <person name="Markowitz V."/>
            <person name="Hugenholtz P."/>
            <person name="Kyrpides N.C."/>
            <person name="Klenk H.P."/>
        </authorList>
    </citation>
    <scope>NUCLEOTIDE SEQUENCE [LARGE SCALE GENOMIC DNA]</scope>
    <source>
        <strain evidence="9">DSM 12809 / NBRC 114555 / N2460</strain>
    </source>
</reference>
<dbReference type="InParanoid" id="D4H144"/>
<evidence type="ECO:0000313" key="9">
    <source>
        <dbReference type="Proteomes" id="UP000002012"/>
    </source>
</evidence>
<dbReference type="InterPro" id="IPR001123">
    <property type="entry name" value="LeuE-type"/>
</dbReference>
<evidence type="ECO:0000256" key="5">
    <source>
        <dbReference type="ARBA" id="ARBA00022989"/>
    </source>
</evidence>
<proteinExistence type="inferred from homology"/>
<keyword evidence="6 7" id="KW-0472">Membrane</keyword>